<dbReference type="PANTHER" id="PTHR40039">
    <property type="entry name" value="PROTEIN DLTD"/>
    <property type="match status" value="1"/>
</dbReference>
<comment type="similarity">
    <text evidence="1">Belongs to the DltD family.</text>
</comment>
<dbReference type="PANTHER" id="PTHR40039:SF1">
    <property type="entry name" value="PROTEIN DLTD"/>
    <property type="match status" value="1"/>
</dbReference>
<evidence type="ECO:0000313" key="2">
    <source>
        <dbReference type="EMBL" id="MBI6872990.1"/>
    </source>
</evidence>
<proteinExistence type="inferred from homology"/>
<dbReference type="Pfam" id="PF04914">
    <property type="entry name" value="DltD"/>
    <property type="match status" value="1"/>
</dbReference>
<dbReference type="NCBIfam" id="TIGR04092">
    <property type="entry name" value="LTA_DltD"/>
    <property type="match status" value="1"/>
</dbReference>
<dbReference type="GO" id="GO:0070395">
    <property type="term" value="P:lipoteichoic acid biosynthetic process"/>
    <property type="evidence" value="ECO:0007669"/>
    <property type="project" value="UniProtKB-UniRule"/>
</dbReference>
<sequence length="401" mass="47284">MKKIAIILSTFAAFVILVFSSLHIIDNYYTTRIDNIYYDKFGNELMSEKEKGLILQKKSLERKDNLQLLGSSELADKTIPTHPMNIFADKADGFQINGVGRGYCQSIIHAARVGALSKEYKDKKLVIIISPQWFNTKGLGTNEFLMNFSELQFYTFMFNNNIDKSIKLSFAKRTKQLLESDKNNLMVSIYASLYTYNNTPSKIVLDILTPYYKFKSYILSIRDKRIAYDRLLKYKKAGEKQYIEPKLSVYDWNVQMEKAELLAKTKTNNNDFYILNDYYNQYIKDNLNTYSGSYKNESYINSPEYEDFKLLLEICKSQNIKPLFVSVPVHGKWYDYCEFPKENRETCYKEIKTLVTGYGFEMLDLSEHEYERYFLKDIMHLGWKGWIYIDEAIDKYYHEGR</sequence>
<organism evidence="2 3">
    <name type="scientific">Clostridium aciditolerans</name>
    <dbReference type="NCBI Taxonomy" id="339861"/>
    <lineage>
        <taxon>Bacteria</taxon>
        <taxon>Bacillati</taxon>
        <taxon>Bacillota</taxon>
        <taxon>Clostridia</taxon>
        <taxon>Eubacteriales</taxon>
        <taxon>Clostridiaceae</taxon>
        <taxon>Clostridium</taxon>
    </lineage>
</organism>
<dbReference type="RefSeq" id="WP_211142468.1">
    <property type="nucleotide sequence ID" value="NZ_JAEEGB010000010.1"/>
</dbReference>
<evidence type="ECO:0000313" key="3">
    <source>
        <dbReference type="Proteomes" id="UP000622687"/>
    </source>
</evidence>
<dbReference type="EMBL" id="JAEEGB010000010">
    <property type="protein sequence ID" value="MBI6872990.1"/>
    <property type="molecule type" value="Genomic_DNA"/>
</dbReference>
<gene>
    <name evidence="2" type="primary">dltD</name>
    <name evidence="2" type="ORF">I6U51_09785</name>
</gene>
<keyword evidence="3" id="KW-1185">Reference proteome</keyword>
<protein>
    <recommendedName>
        <fullName evidence="1">Protein DltD</fullName>
    </recommendedName>
</protein>
<comment type="caution">
    <text evidence="2">The sequence shown here is derived from an EMBL/GenBank/DDBJ whole genome shotgun (WGS) entry which is preliminary data.</text>
</comment>
<keyword evidence="1" id="KW-1003">Cell membrane</keyword>
<dbReference type="PIRSF" id="PIRSF021438">
    <property type="entry name" value="DltD"/>
    <property type="match status" value="1"/>
</dbReference>
<name>A0A934HRI8_9CLOT</name>
<evidence type="ECO:0000256" key="1">
    <source>
        <dbReference type="PIRNR" id="PIRNR021438"/>
    </source>
</evidence>
<dbReference type="SUPFAM" id="SSF52266">
    <property type="entry name" value="SGNH hydrolase"/>
    <property type="match status" value="1"/>
</dbReference>
<dbReference type="InterPro" id="IPR006998">
    <property type="entry name" value="DltD"/>
</dbReference>
<dbReference type="GO" id="GO:0005886">
    <property type="term" value="C:plasma membrane"/>
    <property type="evidence" value="ECO:0007669"/>
    <property type="project" value="UniProtKB-UniRule"/>
</dbReference>
<keyword evidence="1" id="KW-0472">Membrane</keyword>
<accession>A0A934HRI8</accession>
<dbReference type="AlphaFoldDB" id="A0A934HRI8"/>
<dbReference type="Proteomes" id="UP000622687">
    <property type="component" value="Unassembled WGS sequence"/>
</dbReference>
<reference evidence="2" key="1">
    <citation type="submission" date="2020-12" db="EMBL/GenBank/DDBJ databases">
        <title>Clostridium thailandense sp. nov., a novel acetogenic bacterium isolated from peat land soil in Thailand.</title>
        <authorList>
            <person name="Chaikitkaew S."/>
            <person name="Birkeland N.K."/>
        </authorList>
    </citation>
    <scope>NUCLEOTIDE SEQUENCE</scope>
    <source>
        <strain evidence="2">DSM 17425</strain>
    </source>
</reference>
<dbReference type="InterPro" id="IPR023896">
    <property type="entry name" value="LTA_DltD"/>
</dbReference>
<comment type="pathway">
    <text evidence="1">Cell wall biogenesis; lipoteichoic acid biosynthesis.</text>
</comment>